<keyword evidence="8 10" id="KW-1133">Transmembrane helix</keyword>
<protein>
    <submittedName>
        <fullName evidence="12">Amino acid permease</fullName>
    </submittedName>
</protein>
<name>A0A5R9RCB6_9PSED</name>
<proteinExistence type="inferred from homology"/>
<feature type="transmembrane region" description="Helical" evidence="10">
    <location>
        <begin position="47"/>
        <end position="66"/>
    </location>
</feature>
<dbReference type="PROSITE" id="PS00218">
    <property type="entry name" value="AMINO_ACID_PERMEASE_1"/>
    <property type="match status" value="1"/>
</dbReference>
<dbReference type="Pfam" id="PF00324">
    <property type="entry name" value="AA_permease"/>
    <property type="match status" value="1"/>
</dbReference>
<comment type="subcellular location">
    <subcellularLocation>
        <location evidence="1">Cell inner membrane</location>
        <topology evidence="1">Multi-pass membrane protein</topology>
    </subcellularLocation>
</comment>
<comment type="similarity">
    <text evidence="2">Belongs to the amino acid-polyamine-organocation (APC) superfamily. Amino acid transporter (AAT) (TC 2.A.3.1) family.</text>
</comment>
<dbReference type="PANTHER" id="PTHR43495">
    <property type="entry name" value="GABA PERMEASE"/>
    <property type="match status" value="1"/>
</dbReference>
<keyword evidence="6 10" id="KW-0812">Transmembrane</keyword>
<feature type="transmembrane region" description="Helical" evidence="10">
    <location>
        <begin position="241"/>
        <end position="262"/>
    </location>
</feature>
<keyword evidence="13" id="KW-1185">Reference proteome</keyword>
<accession>A0A5R9RCB6</accession>
<dbReference type="AlphaFoldDB" id="A0A5R9RCB6"/>
<dbReference type="InterPro" id="IPR004841">
    <property type="entry name" value="AA-permease/SLC12A_dom"/>
</dbReference>
<keyword evidence="4" id="KW-1003">Cell membrane</keyword>
<organism evidence="12 13">
    <name type="scientific">Pseudomonas nicosulfuronedens</name>
    <dbReference type="NCBI Taxonomy" id="2571105"/>
    <lineage>
        <taxon>Bacteria</taxon>
        <taxon>Pseudomonadati</taxon>
        <taxon>Pseudomonadota</taxon>
        <taxon>Gammaproteobacteria</taxon>
        <taxon>Pseudomonadales</taxon>
        <taxon>Pseudomonadaceae</taxon>
        <taxon>Pseudomonas</taxon>
    </lineage>
</organism>
<keyword evidence="7" id="KW-0029">Amino-acid transport</keyword>
<dbReference type="GO" id="GO:0006865">
    <property type="term" value="P:amino acid transport"/>
    <property type="evidence" value="ECO:0007669"/>
    <property type="project" value="UniProtKB-KW"/>
</dbReference>
<evidence type="ECO:0000256" key="3">
    <source>
        <dbReference type="ARBA" id="ARBA00022448"/>
    </source>
</evidence>
<feature type="transmembrane region" description="Helical" evidence="10">
    <location>
        <begin position="410"/>
        <end position="432"/>
    </location>
</feature>
<reference evidence="12 13" key="1">
    <citation type="submission" date="2019-04" db="EMBL/GenBank/DDBJ databases">
        <authorList>
            <person name="Li M."/>
        </authorList>
    </citation>
    <scope>NUCLEOTIDE SEQUENCE [LARGE SCALE GENOMIC DNA]</scope>
    <source>
        <strain evidence="12 13">LAM1902</strain>
    </source>
</reference>
<evidence type="ECO:0000313" key="12">
    <source>
        <dbReference type="EMBL" id="TLX71598.1"/>
    </source>
</evidence>
<feature type="transmembrane region" description="Helical" evidence="10">
    <location>
        <begin position="370"/>
        <end position="389"/>
    </location>
</feature>
<feature type="transmembrane region" description="Helical" evidence="10">
    <location>
        <begin position="282"/>
        <end position="309"/>
    </location>
</feature>
<evidence type="ECO:0000256" key="2">
    <source>
        <dbReference type="ARBA" id="ARBA00008583"/>
    </source>
</evidence>
<evidence type="ECO:0000256" key="8">
    <source>
        <dbReference type="ARBA" id="ARBA00022989"/>
    </source>
</evidence>
<evidence type="ECO:0000313" key="13">
    <source>
        <dbReference type="Proteomes" id="UP000306635"/>
    </source>
</evidence>
<dbReference type="OrthoDB" id="5297508at2"/>
<dbReference type="Proteomes" id="UP000306635">
    <property type="component" value="Unassembled WGS sequence"/>
</dbReference>
<comment type="caution">
    <text evidence="12">The sequence shown here is derived from an EMBL/GenBank/DDBJ whole genome shotgun (WGS) entry which is preliminary data.</text>
</comment>
<feature type="transmembrane region" description="Helical" evidence="10">
    <location>
        <begin position="199"/>
        <end position="220"/>
    </location>
</feature>
<keyword evidence="9 10" id="KW-0472">Membrane</keyword>
<evidence type="ECO:0000256" key="1">
    <source>
        <dbReference type="ARBA" id="ARBA00004429"/>
    </source>
</evidence>
<evidence type="ECO:0000256" key="5">
    <source>
        <dbReference type="ARBA" id="ARBA00022519"/>
    </source>
</evidence>
<dbReference type="EMBL" id="SWDV01000039">
    <property type="protein sequence ID" value="TLX71598.1"/>
    <property type="molecule type" value="Genomic_DNA"/>
</dbReference>
<sequence>MDGQHLHEGELKRGLKNRHIQLIALGGAIGTGLFLGSAGVLQSAGPSMILGYAIGGFIAFLIMRQLGEMIVEEPVAGSFSHFAHKYWGGFAGFMSGWNYWVLYILVGMSELTAVGKYIQFWWPDFPTWATAAVFFVLINAINLFNVKAFGETEFWFAIIKVVAIIGMILLGVWLLVSGTGGPQASVSNLWAHGGFFPNGWKGLIMVLAIIMFSFGGLELVGITAAEAAEPKKVIPKAINQVIYRILIFYIGALAVLLSLYPWDALLQSISSAGDPYSGSPFVKVFSLLGSDIAANILNFVVLTAALSVYNSCVYCNSRMLFGLAEQGDAPRAFAKVDDRGVPLLAIGVSAFITLACVVVNYVIPHQALELLMSLVVAALVINWAMISLAHMKFRKAMVAKGVQPFFRALWYPYGNWLCLAFVVFILGIMLQIPGIDVSVYAIPVWIVLMGACYLFKRKSPAKADA</sequence>
<feature type="transmembrane region" description="Helical" evidence="10">
    <location>
        <begin position="86"/>
        <end position="105"/>
    </location>
</feature>
<dbReference type="FunFam" id="1.20.1740.10:FF:000001">
    <property type="entry name" value="Amino acid permease"/>
    <property type="match status" value="1"/>
</dbReference>
<evidence type="ECO:0000259" key="11">
    <source>
        <dbReference type="Pfam" id="PF00324"/>
    </source>
</evidence>
<dbReference type="InterPro" id="IPR004840">
    <property type="entry name" value="Amino_acid_permease_CS"/>
</dbReference>
<gene>
    <name evidence="12" type="ORF">FAS41_24765</name>
</gene>
<dbReference type="PIRSF" id="PIRSF006060">
    <property type="entry name" value="AA_transporter"/>
    <property type="match status" value="1"/>
</dbReference>
<feature type="domain" description="Amino acid permease/ SLC12A" evidence="11">
    <location>
        <begin position="19"/>
        <end position="459"/>
    </location>
</feature>
<dbReference type="PANTHER" id="PTHR43495:SF4">
    <property type="entry name" value="AROMATIC AMINO ACID TRANSPORT PROTEIN AROP"/>
    <property type="match status" value="1"/>
</dbReference>
<evidence type="ECO:0000256" key="6">
    <source>
        <dbReference type="ARBA" id="ARBA00022692"/>
    </source>
</evidence>
<feature type="transmembrane region" description="Helical" evidence="10">
    <location>
        <begin position="438"/>
        <end position="455"/>
    </location>
</feature>
<feature type="transmembrane region" description="Helical" evidence="10">
    <location>
        <begin position="156"/>
        <end position="179"/>
    </location>
</feature>
<evidence type="ECO:0000256" key="4">
    <source>
        <dbReference type="ARBA" id="ARBA00022475"/>
    </source>
</evidence>
<evidence type="ECO:0000256" key="9">
    <source>
        <dbReference type="ARBA" id="ARBA00023136"/>
    </source>
</evidence>
<keyword evidence="5" id="KW-0997">Cell inner membrane</keyword>
<dbReference type="GO" id="GO:0005886">
    <property type="term" value="C:plasma membrane"/>
    <property type="evidence" value="ECO:0007669"/>
    <property type="project" value="UniProtKB-SubCell"/>
</dbReference>
<evidence type="ECO:0000256" key="7">
    <source>
        <dbReference type="ARBA" id="ARBA00022970"/>
    </source>
</evidence>
<keyword evidence="3" id="KW-0813">Transport</keyword>
<feature type="transmembrane region" description="Helical" evidence="10">
    <location>
        <begin position="20"/>
        <end position="41"/>
    </location>
</feature>
<dbReference type="Gene3D" id="1.20.1740.10">
    <property type="entry name" value="Amino acid/polyamine transporter I"/>
    <property type="match status" value="1"/>
</dbReference>
<dbReference type="GO" id="GO:0055085">
    <property type="term" value="P:transmembrane transport"/>
    <property type="evidence" value="ECO:0007669"/>
    <property type="project" value="InterPro"/>
</dbReference>
<feature type="transmembrane region" description="Helical" evidence="10">
    <location>
        <begin position="125"/>
        <end position="144"/>
    </location>
</feature>
<evidence type="ECO:0000256" key="10">
    <source>
        <dbReference type="SAM" id="Phobius"/>
    </source>
</evidence>
<feature type="transmembrane region" description="Helical" evidence="10">
    <location>
        <begin position="341"/>
        <end position="364"/>
    </location>
</feature>